<feature type="compositionally biased region" description="Polar residues" evidence="1">
    <location>
        <begin position="221"/>
        <end position="230"/>
    </location>
</feature>
<dbReference type="Proteomes" id="UP000826195">
    <property type="component" value="Unassembled WGS sequence"/>
</dbReference>
<evidence type="ECO:0000313" key="4">
    <source>
        <dbReference type="Proteomes" id="UP000826195"/>
    </source>
</evidence>
<evidence type="ECO:0000313" key="3">
    <source>
        <dbReference type="EMBL" id="KAH0557480.1"/>
    </source>
</evidence>
<proteinExistence type="predicted"/>
<feature type="region of interest" description="Disordered" evidence="1">
    <location>
        <begin position="117"/>
        <end position="281"/>
    </location>
</feature>
<feature type="domain" description="ZSWIM3 N-terminal" evidence="2">
    <location>
        <begin position="10"/>
        <end position="111"/>
    </location>
</feature>
<name>A0AAV7IQZ1_COTGL</name>
<protein>
    <recommendedName>
        <fullName evidence="2">ZSWIM3 N-terminal domain-containing protein</fullName>
    </recommendedName>
</protein>
<sequence>MHSKFNETIKFKSFEKFHRRLLAFQYHTGYKFVQGSSTPLASCHSSKLKSNVELCTRLRYYFCPFSCEYGSKKNKKKTDNSCNAGFSIHLRMPVDDEPYLQIFNVRKEHNHQSVPVLFLDGTSSPDETVAEESTPTFETENQGTKNKSQRVRNLRSCRNQNSGNVSVNSSSNDDVELPPVRPGGNTGPESQKQPSAVPPAGASEELIPETCEKEPGLPSSPIDSNSQVLTEQPPAVPSAGASEELTVEICEKEPGLPSSPLDGNSQVLTEQPPSVVADNPDHSYACSSETIAITTNRRKRKNYHDSYYYYYYYY</sequence>
<reference evidence="3 4" key="1">
    <citation type="journal article" date="2021" name="J. Hered.">
        <title>A chromosome-level genome assembly of the parasitoid wasp, Cotesia glomerata (Hymenoptera: Braconidae).</title>
        <authorList>
            <person name="Pinto B.J."/>
            <person name="Weis J.J."/>
            <person name="Gamble T."/>
            <person name="Ode P.J."/>
            <person name="Paul R."/>
            <person name="Zaspel J.M."/>
        </authorList>
    </citation>
    <scope>NUCLEOTIDE SEQUENCE [LARGE SCALE GENOMIC DNA]</scope>
    <source>
        <strain evidence="3">CgM1</strain>
    </source>
</reference>
<dbReference type="Pfam" id="PF21599">
    <property type="entry name" value="ZSWIM3_N"/>
    <property type="match status" value="1"/>
</dbReference>
<feature type="compositionally biased region" description="Polar residues" evidence="1">
    <location>
        <begin position="121"/>
        <end position="146"/>
    </location>
</feature>
<dbReference type="EMBL" id="JAHXZJ010000747">
    <property type="protein sequence ID" value="KAH0557480.1"/>
    <property type="molecule type" value="Genomic_DNA"/>
</dbReference>
<comment type="caution">
    <text evidence="3">The sequence shown here is derived from an EMBL/GenBank/DDBJ whole genome shotgun (WGS) entry which is preliminary data.</text>
</comment>
<organism evidence="3 4">
    <name type="scientific">Cotesia glomerata</name>
    <name type="common">Lepidopteran parasitic wasp</name>
    <name type="synonym">Apanteles glomeratus</name>
    <dbReference type="NCBI Taxonomy" id="32391"/>
    <lineage>
        <taxon>Eukaryota</taxon>
        <taxon>Metazoa</taxon>
        <taxon>Ecdysozoa</taxon>
        <taxon>Arthropoda</taxon>
        <taxon>Hexapoda</taxon>
        <taxon>Insecta</taxon>
        <taxon>Pterygota</taxon>
        <taxon>Neoptera</taxon>
        <taxon>Endopterygota</taxon>
        <taxon>Hymenoptera</taxon>
        <taxon>Apocrita</taxon>
        <taxon>Ichneumonoidea</taxon>
        <taxon>Braconidae</taxon>
        <taxon>Microgastrinae</taxon>
        <taxon>Cotesia</taxon>
    </lineage>
</organism>
<evidence type="ECO:0000259" key="2">
    <source>
        <dbReference type="Pfam" id="PF21599"/>
    </source>
</evidence>
<feature type="compositionally biased region" description="Low complexity" evidence="1">
    <location>
        <begin position="159"/>
        <end position="172"/>
    </location>
</feature>
<evidence type="ECO:0000256" key="1">
    <source>
        <dbReference type="SAM" id="MobiDB-lite"/>
    </source>
</evidence>
<dbReference type="InterPro" id="IPR048325">
    <property type="entry name" value="ZSWIM3_N"/>
</dbReference>
<gene>
    <name evidence="3" type="ORF">KQX54_006745</name>
</gene>
<accession>A0AAV7IQZ1</accession>
<keyword evidence="4" id="KW-1185">Reference proteome</keyword>
<dbReference type="AlphaFoldDB" id="A0AAV7IQZ1"/>
<feature type="compositionally biased region" description="Polar residues" evidence="1">
    <location>
        <begin position="261"/>
        <end position="272"/>
    </location>
</feature>